<gene>
    <name evidence="1" type="ORF">H9Q10_11275</name>
</gene>
<proteinExistence type="predicted"/>
<dbReference type="Proteomes" id="UP000768471">
    <property type="component" value="Unassembled WGS sequence"/>
</dbReference>
<reference evidence="1 2" key="1">
    <citation type="submission" date="2020-09" db="EMBL/GenBank/DDBJ databases">
        <title>Eikenella S3660 sp. nov., isolated from a throat swab.</title>
        <authorList>
            <person name="Buhl M."/>
        </authorList>
    </citation>
    <scope>NUCLEOTIDE SEQUENCE [LARGE SCALE GENOMIC DNA]</scope>
    <source>
        <strain evidence="1 2">S3360</strain>
    </source>
</reference>
<evidence type="ECO:0000313" key="2">
    <source>
        <dbReference type="Proteomes" id="UP000768471"/>
    </source>
</evidence>
<accession>A0ABS0NDB3</accession>
<evidence type="ECO:0000313" key="1">
    <source>
        <dbReference type="EMBL" id="MBH5330244.1"/>
    </source>
</evidence>
<comment type="caution">
    <text evidence="1">The sequence shown here is derived from an EMBL/GenBank/DDBJ whole genome shotgun (WGS) entry which is preliminary data.</text>
</comment>
<protein>
    <submittedName>
        <fullName evidence="1">Uncharacterized protein</fullName>
    </submittedName>
</protein>
<dbReference type="EMBL" id="JACSGR010000008">
    <property type="protein sequence ID" value="MBH5330244.1"/>
    <property type="molecule type" value="Genomic_DNA"/>
</dbReference>
<sequence length="251" mass="28835">MQKFIEEAYQLFAPYQAHFPLNICTCESCSPEDGQRELLSYPLREIPADNLFCYLSSVPLANKAATARDMKHFLPRILQALVNDEGVRPTDEGLLDKLCCNLPECWPEAEIRWLHCFAAAWFAEQIAAPRYEGCLPVWLTMFQFASLDVTDELLTLWTQSASKIGALREFVLLYLKVPYGSNDADWGKVCYLPEHLPQREQFVGKLSAWFASPHTRAVFRQSFEQALLSGREKPEETLLWEQCYDWLADAL</sequence>
<name>A0ABS0NDB3_9NEIS</name>
<keyword evidence="2" id="KW-1185">Reference proteome</keyword>
<dbReference type="RefSeq" id="WP_197904076.1">
    <property type="nucleotide sequence ID" value="NZ_JACSGR010000008.1"/>
</dbReference>
<organism evidence="1 2">
    <name type="scientific">Eikenella glucosivorans</name>
    <dbReference type="NCBI Taxonomy" id="2766967"/>
    <lineage>
        <taxon>Bacteria</taxon>
        <taxon>Pseudomonadati</taxon>
        <taxon>Pseudomonadota</taxon>
        <taxon>Betaproteobacteria</taxon>
        <taxon>Neisseriales</taxon>
        <taxon>Neisseriaceae</taxon>
        <taxon>Eikenella</taxon>
    </lineage>
</organism>